<dbReference type="Proteomes" id="UP001064632">
    <property type="component" value="Chromosome"/>
</dbReference>
<protein>
    <submittedName>
        <fullName evidence="2">Amino acid adenylation domain-containing protein</fullName>
    </submittedName>
</protein>
<dbReference type="Gene3D" id="3.30.559.10">
    <property type="entry name" value="Chloramphenicol acetyltransferase-like domain"/>
    <property type="match status" value="2"/>
</dbReference>
<dbReference type="InterPro" id="IPR025110">
    <property type="entry name" value="AMP-bd_C"/>
</dbReference>
<dbReference type="Gene3D" id="1.10.10.1830">
    <property type="entry name" value="Non-ribosomal peptide synthase, adenylation domain"/>
    <property type="match status" value="1"/>
</dbReference>
<proteinExistence type="predicted"/>
<dbReference type="InterPro" id="IPR009081">
    <property type="entry name" value="PP-bd_ACP"/>
</dbReference>
<sequence>MDLNALLATLRDRRIRLIADGEKLRYEAPPGAVDAPLLAGLKANKSALLSLMADGSAATASPALVARSDRHAPRPLTWQQEALWFAERREGGCRALHLPMVVRFERAPDAARLEAAMRQVMQRHAELRSVFVESPSGWVRQSLPVESFSLACVPRGGVLSVDDAPLVADLGAFVDAPFDLTRAPPLRARLVLGDTDAVLCLVVHHTAADAVAVGIVLAELSAAYQGTVLPGSDVACDYGDFALWQRQARNAEQAREQAQSYVQRLGAVPPLHTLSTDHPRGAVRGHRSGRVIRFLPESQLAALEHLAGQCGATLFMALQTVYGLLLRRHSEDAAIVIGVPFANRILPGSERIVGTFVNLLPLRLDVTLGDTFLGLLGKVREFNTDIHGFQATPFERLVEHLGAPRDASHHPLFQLTLGLQPGAARLALGGEVGKPWELDRAVSQFDLGLDITRDSGTVRARWEFDAGLFERDTIERWADQFGQLLCEVVAAPTRVLAQLYGDVAVSADAAADAIRETLPLGTQFETVAAAHPVLPALVVGEARLDFAELDRRAALLARWLCGEGVTPGAFVAISTTPVVETYVALLAIVKAGAAYVPLDPASPAERIGSMLDDASPALILADAALRAHLPATPIRVVDAADALFEAEKGTSGGATPVPVTAPCSHPAYAIFTSGSTGQPKGVVVSHAAVARLAGAESWLRLTPGQHCLQSATLAFDAATYELWSTWLQGACVVVAGRDTLLNPVALEALIHNERIDAAFFTTALFNRLAVASPGVFAKLGTVLFGGEAVTNACVATAVQACPQTRFVHVYGPTENTTFSSGHEVSRADAVGVRPIPIGRVLRTDVARILDAQGQPVPVGATGELHVGGPGLALGYLGRGARTAVAFVPDPSGKPGDRLYRTGDLVRRLADGAMEFIGRQDAQVKINGYRIELEEIESVIRTMEGVVQCRVAVRPDMSGSRCICGYVVAAAGSTLDAATVRSRAAAALPGYMRPQHVWVVPELPLNPNGKVDWSQLPDPSAATVPVSVVQTWTTTEREIAAIWRDIAGVHAQTPDTDFFVAGGDSLRAMAVWHAVQARWGAHLALKAFFVEPTVGATARAIRSGVDSPVDVQRQEAVGDGIWPMSPLQQDLFYEALLAPDSSAYAISLIADVEGPLRRDALHRAGQRLAERHLALRCTYAEEDGEFIQRLCNADVPVRFDAVGGDLSREAWERQGTAQSFDLETETPLRIRVLQDGDGHAIQLIIHHIACDALSLPTLMADLRSDYVALCAGNALPPVIPDTGYFAHARRQGAFVGSTAFEAALSAWREELASYATPPHLGAPDDPAAGTTLCAVPVVFTAGECAQLDRVSAAAGCSRFEWLLASWFRACSEVFECDDLVITTTCSGRTRPEDATTIGYFVNLLPIRNNACRAAPAIATLALTRERLRAALSRQDVPYSYVRRLLPRTGSGAAVPINFTYVGQAMSAGDWGDLVVTRVRGQAVEAKCAINLQLAASGDALAGTVQFMPSHTGRARMQELAARWRSICLAGLDAVAVRRPEEVVG</sequence>
<dbReference type="InterPro" id="IPR041464">
    <property type="entry name" value="TubC_N"/>
</dbReference>
<reference evidence="2" key="1">
    <citation type="submission" date="2022-09" db="EMBL/GenBank/DDBJ databases">
        <title>Tahibacter sp. nov., isolated from a fresh water.</title>
        <authorList>
            <person name="Baek J.H."/>
            <person name="Lee J.K."/>
            <person name="Kim J.M."/>
            <person name="Jeon C.O."/>
        </authorList>
    </citation>
    <scope>NUCLEOTIDE SEQUENCE</scope>
    <source>
        <strain evidence="2">W38</strain>
    </source>
</reference>
<accession>A0ABY6BAU3</accession>
<dbReference type="PROSITE" id="PS50075">
    <property type="entry name" value="CARRIER"/>
    <property type="match status" value="1"/>
</dbReference>
<dbReference type="Pfam" id="PF00550">
    <property type="entry name" value="PP-binding"/>
    <property type="match status" value="1"/>
</dbReference>
<evidence type="ECO:0000313" key="2">
    <source>
        <dbReference type="EMBL" id="UXI66268.1"/>
    </source>
</evidence>
<organism evidence="2 3">
    <name type="scientific">Tahibacter amnicola</name>
    <dbReference type="NCBI Taxonomy" id="2976241"/>
    <lineage>
        <taxon>Bacteria</taxon>
        <taxon>Pseudomonadati</taxon>
        <taxon>Pseudomonadota</taxon>
        <taxon>Gammaproteobacteria</taxon>
        <taxon>Lysobacterales</taxon>
        <taxon>Rhodanobacteraceae</taxon>
        <taxon>Tahibacter</taxon>
    </lineage>
</organism>
<dbReference type="Pfam" id="PF18563">
    <property type="entry name" value="TubC_N"/>
    <property type="match status" value="1"/>
</dbReference>
<dbReference type="PANTHER" id="PTHR45527">
    <property type="entry name" value="NONRIBOSOMAL PEPTIDE SYNTHETASE"/>
    <property type="match status" value="1"/>
</dbReference>
<dbReference type="Gene3D" id="3.30.559.30">
    <property type="entry name" value="Nonribosomal peptide synthetase, condensation domain"/>
    <property type="match status" value="2"/>
</dbReference>
<dbReference type="NCBIfam" id="TIGR01733">
    <property type="entry name" value="AA-adenyl-dom"/>
    <property type="match status" value="1"/>
</dbReference>
<dbReference type="Pfam" id="PF13193">
    <property type="entry name" value="AMP-binding_C"/>
    <property type="match status" value="1"/>
</dbReference>
<gene>
    <name evidence="2" type="ORF">N4264_16095</name>
</gene>
<dbReference type="SUPFAM" id="SSF56801">
    <property type="entry name" value="Acetyl-CoA synthetase-like"/>
    <property type="match status" value="1"/>
</dbReference>
<dbReference type="InterPro" id="IPR036736">
    <property type="entry name" value="ACP-like_sf"/>
</dbReference>
<dbReference type="Gene3D" id="2.30.38.10">
    <property type="entry name" value="Luciferase, Domain 3"/>
    <property type="match status" value="1"/>
</dbReference>
<dbReference type="InterPro" id="IPR000873">
    <property type="entry name" value="AMP-dep_synth/lig_dom"/>
</dbReference>
<dbReference type="RefSeq" id="WP_261693252.1">
    <property type="nucleotide sequence ID" value="NZ_CP104694.1"/>
</dbReference>
<dbReference type="InterPro" id="IPR001242">
    <property type="entry name" value="Condensation_dom"/>
</dbReference>
<dbReference type="SUPFAM" id="SSF52777">
    <property type="entry name" value="CoA-dependent acyltransferases"/>
    <property type="match status" value="4"/>
</dbReference>
<name>A0ABY6BAU3_9GAMM</name>
<dbReference type="SUPFAM" id="SSF47336">
    <property type="entry name" value="ACP-like"/>
    <property type="match status" value="1"/>
</dbReference>
<dbReference type="InterPro" id="IPR023213">
    <property type="entry name" value="CAT-like_dom_sf"/>
</dbReference>
<dbReference type="InterPro" id="IPR044894">
    <property type="entry name" value="TubC_N_sf"/>
</dbReference>
<evidence type="ECO:0000259" key="1">
    <source>
        <dbReference type="PROSITE" id="PS50075"/>
    </source>
</evidence>
<dbReference type="Gene3D" id="1.10.1200.10">
    <property type="entry name" value="ACP-like"/>
    <property type="match status" value="1"/>
</dbReference>
<evidence type="ECO:0000313" key="3">
    <source>
        <dbReference type="Proteomes" id="UP001064632"/>
    </source>
</evidence>
<dbReference type="Pfam" id="PF00501">
    <property type="entry name" value="AMP-binding"/>
    <property type="match status" value="1"/>
</dbReference>
<dbReference type="Gene3D" id="3.40.50.980">
    <property type="match status" value="2"/>
</dbReference>
<dbReference type="InterPro" id="IPR045851">
    <property type="entry name" value="AMP-bd_C_sf"/>
</dbReference>
<keyword evidence="3" id="KW-1185">Reference proteome</keyword>
<dbReference type="Pfam" id="PF00668">
    <property type="entry name" value="Condensation"/>
    <property type="match status" value="2"/>
</dbReference>
<feature type="domain" description="Carrier" evidence="1">
    <location>
        <begin position="1029"/>
        <end position="1104"/>
    </location>
</feature>
<dbReference type="CDD" id="cd19531">
    <property type="entry name" value="LCL_NRPS-like"/>
    <property type="match status" value="1"/>
</dbReference>
<dbReference type="InterPro" id="IPR010071">
    <property type="entry name" value="AA_adenyl_dom"/>
</dbReference>
<dbReference type="Gene3D" id="3.30.300.30">
    <property type="match status" value="1"/>
</dbReference>
<dbReference type="EMBL" id="CP104694">
    <property type="protein sequence ID" value="UXI66268.1"/>
    <property type="molecule type" value="Genomic_DNA"/>
</dbReference>
<dbReference type="PANTHER" id="PTHR45527:SF1">
    <property type="entry name" value="FATTY ACID SYNTHASE"/>
    <property type="match status" value="1"/>
</dbReference>